<evidence type="ECO:0000256" key="6">
    <source>
        <dbReference type="ARBA" id="ARBA00023002"/>
    </source>
</evidence>
<keyword evidence="8" id="KW-0539">Nucleus</keyword>
<dbReference type="InterPro" id="IPR000866">
    <property type="entry name" value="AhpC/TSA"/>
</dbReference>
<evidence type="ECO:0000256" key="13">
    <source>
        <dbReference type="ARBA" id="ARBA00077538"/>
    </source>
</evidence>
<gene>
    <name evidence="16" type="primary">DOT5</name>
    <name evidence="16" type="ORF">AWJ20_1229</name>
</gene>
<dbReference type="InterPro" id="IPR036249">
    <property type="entry name" value="Thioredoxin-like_sf"/>
</dbReference>
<dbReference type="EC" id="1.11.1.24" evidence="3"/>
<comment type="subunit">
    <text evidence="2">Monomer.</text>
</comment>
<dbReference type="SUPFAM" id="SSF52833">
    <property type="entry name" value="Thioredoxin-like"/>
    <property type="match status" value="1"/>
</dbReference>
<protein>
    <recommendedName>
        <fullName evidence="3">thioredoxin-dependent peroxiredoxin</fullName>
        <ecNumber evidence="3">1.11.1.24</ecNumber>
    </recommendedName>
    <alternativeName>
        <fullName evidence="13">Nuclear thiol peroxidase</fullName>
    </alternativeName>
    <alternativeName>
        <fullName evidence="10">Thioredoxin peroxidase</fullName>
    </alternativeName>
</protein>
<evidence type="ECO:0000256" key="1">
    <source>
        <dbReference type="ARBA" id="ARBA00004123"/>
    </source>
</evidence>
<organism evidence="16 17">
    <name type="scientific">Sugiyamaella lignohabitans</name>
    <dbReference type="NCBI Taxonomy" id="796027"/>
    <lineage>
        <taxon>Eukaryota</taxon>
        <taxon>Fungi</taxon>
        <taxon>Dikarya</taxon>
        <taxon>Ascomycota</taxon>
        <taxon>Saccharomycotina</taxon>
        <taxon>Dipodascomycetes</taxon>
        <taxon>Dipodascales</taxon>
        <taxon>Trichomonascaceae</taxon>
        <taxon>Sugiyamaella</taxon>
    </lineage>
</organism>
<dbReference type="KEGG" id="slb:AWJ20_1229"/>
<feature type="region of interest" description="Disordered" evidence="14">
    <location>
        <begin position="1"/>
        <end position="94"/>
    </location>
</feature>
<dbReference type="GO" id="GO:0005737">
    <property type="term" value="C:cytoplasm"/>
    <property type="evidence" value="ECO:0007669"/>
    <property type="project" value="TreeGrafter"/>
</dbReference>
<evidence type="ECO:0000256" key="4">
    <source>
        <dbReference type="ARBA" id="ARBA00022559"/>
    </source>
</evidence>
<evidence type="ECO:0000313" key="17">
    <source>
        <dbReference type="Proteomes" id="UP000189580"/>
    </source>
</evidence>
<sequence length="242" mass="26498">MTEAVPVRRSARVAAAAKRNPELEAKQPEVVAKKAKPSPKSKAKDTLKTEKEDVTSKDEEEHKQEAAQSEDKPAVAKDETESEKVEAKPVKSKQVEVGDAVPDITLLDQDSKEVNLAEVAKSSPFVVIFAYPKANTPGCTRQACAYRDHHEEFKSADVRVFGLSADSPSAQKKFETKFDFPYQLLSDPKYELIGVLGAKKTATGGVTRSHWVIKDGKFVSVNVGVKPDDSWSKTLDLVKNSA</sequence>
<dbReference type="EMBL" id="CP014501">
    <property type="protein sequence ID" value="ANB12951.1"/>
    <property type="molecule type" value="Genomic_DNA"/>
</dbReference>
<evidence type="ECO:0000256" key="10">
    <source>
        <dbReference type="ARBA" id="ARBA00032824"/>
    </source>
</evidence>
<dbReference type="PANTHER" id="PTHR42801:SF23">
    <property type="entry name" value="PEROXIREDOXIN DOT5"/>
    <property type="match status" value="1"/>
</dbReference>
<dbReference type="GO" id="GO:0008379">
    <property type="term" value="F:thioredoxin peroxidase activity"/>
    <property type="evidence" value="ECO:0007669"/>
    <property type="project" value="EnsemblFungi"/>
</dbReference>
<reference evidence="16 17" key="1">
    <citation type="submission" date="2016-02" db="EMBL/GenBank/DDBJ databases">
        <title>Complete genome sequence and transcriptome regulation of the pentose utilising yeast Sugiyamaella lignohabitans.</title>
        <authorList>
            <person name="Bellasio M."/>
            <person name="Peymann A."/>
            <person name="Valli M."/>
            <person name="Sipitzky M."/>
            <person name="Graf A."/>
            <person name="Sauer M."/>
            <person name="Marx H."/>
            <person name="Mattanovich D."/>
        </authorList>
    </citation>
    <scope>NUCLEOTIDE SEQUENCE [LARGE SCALE GENOMIC DNA]</scope>
    <source>
        <strain evidence="16 17">CBS 10342</strain>
    </source>
</reference>
<dbReference type="InterPro" id="IPR013766">
    <property type="entry name" value="Thioredoxin_domain"/>
</dbReference>
<name>A0A167DIE3_9ASCO</name>
<evidence type="ECO:0000256" key="12">
    <source>
        <dbReference type="ARBA" id="ARBA00049091"/>
    </source>
</evidence>
<dbReference type="GO" id="GO:0045454">
    <property type="term" value="P:cell redox homeostasis"/>
    <property type="evidence" value="ECO:0007669"/>
    <property type="project" value="EnsemblFungi"/>
</dbReference>
<dbReference type="PROSITE" id="PS51352">
    <property type="entry name" value="THIOREDOXIN_2"/>
    <property type="match status" value="1"/>
</dbReference>
<keyword evidence="5" id="KW-0049">Antioxidant</keyword>
<feature type="domain" description="Thioredoxin" evidence="15">
    <location>
        <begin position="95"/>
        <end position="240"/>
    </location>
</feature>
<dbReference type="RefSeq" id="XP_018735428.1">
    <property type="nucleotide sequence ID" value="XM_018878089.1"/>
</dbReference>
<accession>A0A167DIE3</accession>
<evidence type="ECO:0000256" key="11">
    <source>
        <dbReference type="ARBA" id="ARBA00038489"/>
    </source>
</evidence>
<comment type="similarity">
    <text evidence="11">Belongs to the peroxiredoxin family. BCP/PrxQ subfamily.</text>
</comment>
<evidence type="ECO:0000256" key="8">
    <source>
        <dbReference type="ARBA" id="ARBA00023242"/>
    </source>
</evidence>
<dbReference type="GO" id="GO:0034599">
    <property type="term" value="P:cellular response to oxidative stress"/>
    <property type="evidence" value="ECO:0007669"/>
    <property type="project" value="EnsemblFungi"/>
</dbReference>
<evidence type="ECO:0000313" key="16">
    <source>
        <dbReference type="EMBL" id="ANB12951.1"/>
    </source>
</evidence>
<dbReference type="Gene3D" id="3.40.30.10">
    <property type="entry name" value="Glutaredoxin"/>
    <property type="match status" value="1"/>
</dbReference>
<dbReference type="OrthoDB" id="338622at2759"/>
<evidence type="ECO:0000256" key="7">
    <source>
        <dbReference type="ARBA" id="ARBA00023157"/>
    </source>
</evidence>
<evidence type="ECO:0000256" key="14">
    <source>
        <dbReference type="SAM" id="MobiDB-lite"/>
    </source>
</evidence>
<dbReference type="AlphaFoldDB" id="A0A167DIE3"/>
<evidence type="ECO:0000256" key="3">
    <source>
        <dbReference type="ARBA" id="ARBA00013017"/>
    </source>
</evidence>
<dbReference type="InterPro" id="IPR050924">
    <property type="entry name" value="Peroxiredoxin_BCP/PrxQ"/>
</dbReference>
<dbReference type="FunFam" id="3.40.30.10:FF:000157">
    <property type="entry name" value="DOT5p Nuclear thiol peroxidase"/>
    <property type="match status" value="1"/>
</dbReference>
<evidence type="ECO:0000256" key="5">
    <source>
        <dbReference type="ARBA" id="ARBA00022862"/>
    </source>
</evidence>
<evidence type="ECO:0000256" key="9">
    <source>
        <dbReference type="ARBA" id="ARBA00023284"/>
    </source>
</evidence>
<dbReference type="GeneID" id="30033008"/>
<keyword evidence="17" id="KW-1185">Reference proteome</keyword>
<keyword evidence="7" id="KW-1015">Disulfide bond</keyword>
<comment type="subcellular location">
    <subcellularLocation>
        <location evidence="1">Nucleus</location>
    </subcellularLocation>
</comment>
<keyword evidence="9" id="KW-0676">Redox-active center</keyword>
<dbReference type="Proteomes" id="UP000189580">
    <property type="component" value="Chromosome a"/>
</dbReference>
<feature type="compositionally biased region" description="Basic and acidic residues" evidence="14">
    <location>
        <begin position="42"/>
        <end position="94"/>
    </location>
</feature>
<dbReference type="CDD" id="cd03017">
    <property type="entry name" value="PRX_BCP"/>
    <property type="match status" value="1"/>
</dbReference>
<keyword evidence="4" id="KW-0575">Peroxidase</keyword>
<feature type="compositionally biased region" description="Low complexity" evidence="14">
    <location>
        <begin position="1"/>
        <end position="17"/>
    </location>
</feature>
<dbReference type="PANTHER" id="PTHR42801">
    <property type="entry name" value="THIOREDOXIN-DEPENDENT PEROXIDE REDUCTASE"/>
    <property type="match status" value="1"/>
</dbReference>
<comment type="catalytic activity">
    <reaction evidence="12">
        <text>a hydroperoxide + [thioredoxin]-dithiol = an alcohol + [thioredoxin]-disulfide + H2O</text>
        <dbReference type="Rhea" id="RHEA:62620"/>
        <dbReference type="Rhea" id="RHEA-COMP:10698"/>
        <dbReference type="Rhea" id="RHEA-COMP:10700"/>
        <dbReference type="ChEBI" id="CHEBI:15377"/>
        <dbReference type="ChEBI" id="CHEBI:29950"/>
        <dbReference type="ChEBI" id="CHEBI:30879"/>
        <dbReference type="ChEBI" id="CHEBI:35924"/>
        <dbReference type="ChEBI" id="CHEBI:50058"/>
        <dbReference type="EC" id="1.11.1.24"/>
    </reaction>
</comment>
<dbReference type="GO" id="GO:0005634">
    <property type="term" value="C:nucleus"/>
    <property type="evidence" value="ECO:0007669"/>
    <property type="project" value="UniProtKB-SubCell"/>
</dbReference>
<dbReference type="Pfam" id="PF00578">
    <property type="entry name" value="AhpC-TSA"/>
    <property type="match status" value="1"/>
</dbReference>
<keyword evidence="6" id="KW-0560">Oxidoreductase</keyword>
<proteinExistence type="inferred from homology"/>
<evidence type="ECO:0000256" key="2">
    <source>
        <dbReference type="ARBA" id="ARBA00011245"/>
    </source>
</evidence>
<evidence type="ECO:0000259" key="15">
    <source>
        <dbReference type="PROSITE" id="PS51352"/>
    </source>
</evidence>